<evidence type="ECO:0000313" key="4">
    <source>
        <dbReference type="EMBL" id="PQJ66940.1"/>
    </source>
</evidence>
<dbReference type="EMBL" id="MSCJ01000001">
    <property type="protein sequence ID" value="PQJ66940.1"/>
    <property type="molecule type" value="Genomic_DNA"/>
</dbReference>
<feature type="signal peptide" evidence="2">
    <location>
        <begin position="1"/>
        <end position="19"/>
    </location>
</feature>
<evidence type="ECO:0000313" key="5">
    <source>
        <dbReference type="Proteomes" id="UP000238730"/>
    </source>
</evidence>
<comment type="caution">
    <text evidence="4">The sequence shown here is derived from an EMBL/GenBank/DDBJ whole genome shotgun (WGS) entry which is preliminary data.</text>
</comment>
<evidence type="ECO:0000259" key="3">
    <source>
        <dbReference type="Pfam" id="PF13778"/>
    </source>
</evidence>
<proteinExistence type="predicted"/>
<protein>
    <recommendedName>
        <fullName evidence="3">DUF4174 domain-containing protein</fullName>
    </recommendedName>
</protein>
<name>A0A2S7VXW3_PHOAN</name>
<reference evidence="4 5" key="1">
    <citation type="submission" date="2016-12" db="EMBL/GenBank/DDBJ databases">
        <title>Diversity of luminous bacteria.</title>
        <authorList>
            <person name="Yoshizawa S."/>
            <person name="Kogure K."/>
        </authorList>
    </citation>
    <scope>NUCLEOTIDE SEQUENCE [LARGE SCALE GENOMIC DNA]</scope>
    <source>
        <strain evidence="4 5">LC1-200</strain>
    </source>
</reference>
<evidence type="ECO:0000256" key="1">
    <source>
        <dbReference type="ARBA" id="ARBA00022729"/>
    </source>
</evidence>
<gene>
    <name evidence="4" type="ORF">BTO08_05615</name>
</gene>
<dbReference type="OrthoDB" id="5893017at2"/>
<sequence>MKYINLLFISGLLSFNASAYPEYSQFKNHRSIFYVADIKDKRVEKFINELNQNKCLLDERDIKTLVVTRNGYQLPNHVFNQQQTENMLKNYNLEDGNHIGILIGKDGKEKHRWSGDLDWSSLMLLVDDMPLRKAEMAKKKSRCVI</sequence>
<keyword evidence="1 2" id="KW-0732">Signal</keyword>
<dbReference type="Pfam" id="PF13778">
    <property type="entry name" value="DUF4174"/>
    <property type="match status" value="1"/>
</dbReference>
<feature type="domain" description="DUF4174" evidence="3">
    <location>
        <begin position="28"/>
        <end position="135"/>
    </location>
</feature>
<feature type="chain" id="PRO_5015697689" description="DUF4174 domain-containing protein" evidence="2">
    <location>
        <begin position="20"/>
        <end position="145"/>
    </location>
</feature>
<dbReference type="InterPro" id="IPR025232">
    <property type="entry name" value="DUF4174"/>
</dbReference>
<dbReference type="RefSeq" id="WP_105060242.1">
    <property type="nucleotide sequence ID" value="NZ_MSCJ01000001.1"/>
</dbReference>
<organism evidence="4 5">
    <name type="scientific">Photobacterium angustum</name>
    <dbReference type="NCBI Taxonomy" id="661"/>
    <lineage>
        <taxon>Bacteria</taxon>
        <taxon>Pseudomonadati</taxon>
        <taxon>Pseudomonadota</taxon>
        <taxon>Gammaproteobacteria</taxon>
        <taxon>Vibrionales</taxon>
        <taxon>Vibrionaceae</taxon>
        <taxon>Photobacterium</taxon>
    </lineage>
</organism>
<evidence type="ECO:0000256" key="2">
    <source>
        <dbReference type="SAM" id="SignalP"/>
    </source>
</evidence>
<dbReference type="Proteomes" id="UP000238730">
    <property type="component" value="Unassembled WGS sequence"/>
</dbReference>
<dbReference type="AlphaFoldDB" id="A0A2S7VXW3"/>
<accession>A0A2S7VXW3</accession>